<evidence type="ECO:0000313" key="3">
    <source>
        <dbReference type="Proteomes" id="UP000580250"/>
    </source>
</evidence>
<dbReference type="AlphaFoldDB" id="A0A6V7WSX8"/>
<dbReference type="Pfam" id="PF23713">
    <property type="entry name" value="WHD_Egal"/>
    <property type="match status" value="1"/>
</dbReference>
<evidence type="ECO:0000259" key="1">
    <source>
        <dbReference type="Pfam" id="PF23713"/>
    </source>
</evidence>
<protein>
    <recommendedName>
        <fullName evidence="1">Egal-1 winged helix domain-containing protein</fullName>
    </recommendedName>
</protein>
<feature type="domain" description="Egal-1 winged helix" evidence="1">
    <location>
        <begin position="6"/>
        <end position="74"/>
    </location>
</feature>
<organism evidence="2 3">
    <name type="scientific">Meloidogyne enterolobii</name>
    <name type="common">Root-knot nematode worm</name>
    <name type="synonym">Meloidogyne mayaguensis</name>
    <dbReference type="NCBI Taxonomy" id="390850"/>
    <lineage>
        <taxon>Eukaryota</taxon>
        <taxon>Metazoa</taxon>
        <taxon>Ecdysozoa</taxon>
        <taxon>Nematoda</taxon>
        <taxon>Chromadorea</taxon>
        <taxon>Rhabditida</taxon>
        <taxon>Tylenchina</taxon>
        <taxon>Tylenchomorpha</taxon>
        <taxon>Tylenchoidea</taxon>
        <taxon>Meloidogynidae</taxon>
        <taxon>Meloidogyninae</taxon>
        <taxon>Meloidogyne</taxon>
    </lineage>
</organism>
<reference evidence="2 3" key="1">
    <citation type="submission" date="2020-08" db="EMBL/GenBank/DDBJ databases">
        <authorList>
            <person name="Koutsovoulos G."/>
            <person name="Danchin GJ E."/>
        </authorList>
    </citation>
    <scope>NUCLEOTIDE SEQUENCE [LARGE SCALE GENOMIC DNA]</scope>
</reference>
<gene>
    <name evidence="2" type="ORF">MENT_LOCUS42893</name>
</gene>
<dbReference type="EMBL" id="CAJEWN010000789">
    <property type="protein sequence ID" value="CAD2190128.1"/>
    <property type="molecule type" value="Genomic_DNA"/>
</dbReference>
<dbReference type="Proteomes" id="UP000580250">
    <property type="component" value="Unassembled WGS sequence"/>
</dbReference>
<accession>A0A6V7WSX8</accession>
<dbReference type="OrthoDB" id="5840583at2759"/>
<dbReference type="InterPro" id="IPR056589">
    <property type="entry name" value="WH_Egal-1"/>
</dbReference>
<comment type="caution">
    <text evidence="2">The sequence shown here is derived from an EMBL/GenBank/DDBJ whole genome shotgun (WGS) entry which is preliminary data.</text>
</comment>
<sequence>MDEARNMALLFFVDHLMLKGGQRTIHDLSCQFGARGFTEEMRQSVGTTQEGLTEFLGQFPSLFVLDGDQVILKGFGEVEGKNHLMHIPATGRQRQNNFFY</sequence>
<name>A0A6V7WSX8_MELEN</name>
<evidence type="ECO:0000313" key="2">
    <source>
        <dbReference type="EMBL" id="CAD2190128.1"/>
    </source>
</evidence>
<proteinExistence type="predicted"/>